<name>A0A2S7IPS2_9BACT</name>
<dbReference type="GO" id="GO:0016747">
    <property type="term" value="F:acyltransferase activity, transferring groups other than amino-acyl groups"/>
    <property type="evidence" value="ECO:0007669"/>
    <property type="project" value="InterPro"/>
</dbReference>
<dbReference type="EMBL" id="PTRA01000001">
    <property type="protein sequence ID" value="PQA59717.1"/>
    <property type="molecule type" value="Genomic_DNA"/>
</dbReference>
<reference evidence="3" key="1">
    <citation type="submission" date="2018-02" db="EMBL/GenBank/DDBJ databases">
        <title>Genome sequencing of Solimonas sp. HR-BB.</title>
        <authorList>
            <person name="Lee Y."/>
            <person name="Jeon C.O."/>
        </authorList>
    </citation>
    <scope>NUCLEOTIDE SEQUENCE [LARGE SCALE GENOMIC DNA]</scope>
    <source>
        <strain evidence="3">HR-U</strain>
    </source>
</reference>
<evidence type="ECO:0000313" key="3">
    <source>
        <dbReference type="Proteomes" id="UP000239590"/>
    </source>
</evidence>
<sequence>MDFSHTHYGTVDTSAIVRKRWASHFLLRSDPVINKYLDRKPSQTLEEALQFIRSIQANNLLYWAIVETFNGKVVGTIGLFNVSNEGNTGEIGYELLPEYQRQGMMNEAMKKVIAFAVDILGIKTIEAFTHKDNQR</sequence>
<dbReference type="PANTHER" id="PTHR43792:SF1">
    <property type="entry name" value="N-ACETYLTRANSFERASE DOMAIN-CONTAINING PROTEIN"/>
    <property type="match status" value="1"/>
</dbReference>
<evidence type="ECO:0000313" key="2">
    <source>
        <dbReference type="EMBL" id="PQA59717.1"/>
    </source>
</evidence>
<dbReference type="CDD" id="cd04301">
    <property type="entry name" value="NAT_SF"/>
    <property type="match status" value="1"/>
</dbReference>
<dbReference type="Gene3D" id="3.40.630.30">
    <property type="match status" value="1"/>
</dbReference>
<gene>
    <name evidence="2" type="ORF">C5O19_08815</name>
</gene>
<dbReference type="InterPro" id="IPR000182">
    <property type="entry name" value="GNAT_dom"/>
</dbReference>
<accession>A0A2S7IPS2</accession>
<keyword evidence="3" id="KW-1185">Reference proteome</keyword>
<dbReference type="OrthoDB" id="9811523at2"/>
<dbReference type="PANTHER" id="PTHR43792">
    <property type="entry name" value="GNAT FAMILY, PUTATIVE (AFU_ORTHOLOGUE AFUA_3G00765)-RELATED-RELATED"/>
    <property type="match status" value="1"/>
</dbReference>
<evidence type="ECO:0000259" key="1">
    <source>
        <dbReference type="PROSITE" id="PS51186"/>
    </source>
</evidence>
<feature type="domain" description="N-acetyltransferase" evidence="1">
    <location>
        <begin position="15"/>
        <end position="135"/>
    </location>
</feature>
<dbReference type="Pfam" id="PF13302">
    <property type="entry name" value="Acetyltransf_3"/>
    <property type="match status" value="1"/>
</dbReference>
<organism evidence="2 3">
    <name type="scientific">Siphonobacter curvatus</name>
    <dbReference type="NCBI Taxonomy" id="2094562"/>
    <lineage>
        <taxon>Bacteria</taxon>
        <taxon>Pseudomonadati</taxon>
        <taxon>Bacteroidota</taxon>
        <taxon>Cytophagia</taxon>
        <taxon>Cytophagales</taxon>
        <taxon>Cytophagaceae</taxon>
        <taxon>Siphonobacter</taxon>
    </lineage>
</organism>
<dbReference type="InterPro" id="IPR016181">
    <property type="entry name" value="Acyl_CoA_acyltransferase"/>
</dbReference>
<dbReference type="PROSITE" id="PS51186">
    <property type="entry name" value="GNAT"/>
    <property type="match status" value="1"/>
</dbReference>
<protein>
    <recommendedName>
        <fullName evidence="1">N-acetyltransferase domain-containing protein</fullName>
    </recommendedName>
</protein>
<dbReference type="Proteomes" id="UP000239590">
    <property type="component" value="Unassembled WGS sequence"/>
</dbReference>
<dbReference type="InterPro" id="IPR051531">
    <property type="entry name" value="N-acetyltransferase"/>
</dbReference>
<dbReference type="SUPFAM" id="SSF55729">
    <property type="entry name" value="Acyl-CoA N-acyltransferases (Nat)"/>
    <property type="match status" value="1"/>
</dbReference>
<proteinExistence type="predicted"/>
<comment type="caution">
    <text evidence="2">The sequence shown here is derived from an EMBL/GenBank/DDBJ whole genome shotgun (WGS) entry which is preliminary data.</text>
</comment>
<dbReference type="AlphaFoldDB" id="A0A2S7IPS2"/>